<dbReference type="AlphaFoldDB" id="A0A087SUA3"/>
<evidence type="ECO:0000313" key="2">
    <source>
        <dbReference type="Proteomes" id="UP000028924"/>
    </source>
</evidence>
<protein>
    <recommendedName>
        <fullName evidence="3">NADH dehydrogenase [ubiquinone] 1 beta subcomplex subunit 4</fullName>
    </recommendedName>
</protein>
<dbReference type="Proteomes" id="UP000028924">
    <property type="component" value="Unassembled WGS sequence"/>
</dbReference>
<evidence type="ECO:0000313" key="1">
    <source>
        <dbReference type="EMBL" id="KFM29307.1"/>
    </source>
</evidence>
<organism evidence="1 2">
    <name type="scientific">Auxenochlorella protothecoides</name>
    <name type="common">Green microalga</name>
    <name type="synonym">Chlorella protothecoides</name>
    <dbReference type="NCBI Taxonomy" id="3075"/>
    <lineage>
        <taxon>Eukaryota</taxon>
        <taxon>Viridiplantae</taxon>
        <taxon>Chlorophyta</taxon>
        <taxon>core chlorophytes</taxon>
        <taxon>Trebouxiophyceae</taxon>
        <taxon>Chlorellales</taxon>
        <taxon>Chlorellaceae</taxon>
        <taxon>Auxenochlorella</taxon>
    </lineage>
</organism>
<dbReference type="RefSeq" id="XP_011402360.1">
    <property type="nucleotide sequence ID" value="XM_011404058.1"/>
</dbReference>
<gene>
    <name evidence="1" type="ORF">F751_5745</name>
</gene>
<dbReference type="EMBL" id="KL662190">
    <property type="protein sequence ID" value="KFM29307.1"/>
    <property type="molecule type" value="Genomic_DNA"/>
</dbReference>
<dbReference type="KEGG" id="apro:F751_5745"/>
<dbReference type="GeneID" id="23617136"/>
<keyword evidence="2" id="KW-1185">Reference proteome</keyword>
<dbReference type="STRING" id="3075.A0A087SUA3"/>
<name>A0A087SUA3_AUXPR</name>
<sequence>MANILRQGLGVARTALQYQQRRFAGNLPVKPNKFVEEWATRRELIEQEFKWDRKTMTQVLTFGLLVPYAIYSVTVMEYEHADDFAKRPKREVWGGSDA</sequence>
<dbReference type="PANTHER" id="PTHR35479:SF4">
    <property type="entry name" value="OS01G0750800 PROTEIN"/>
    <property type="match status" value="1"/>
</dbReference>
<reference evidence="1 2" key="1">
    <citation type="journal article" date="2014" name="BMC Genomics">
        <title>Oil accumulation mechanisms of the oleaginous microalga Chlorella protothecoides revealed through its genome, transcriptomes, and proteomes.</title>
        <authorList>
            <person name="Gao C."/>
            <person name="Wang Y."/>
            <person name="Shen Y."/>
            <person name="Yan D."/>
            <person name="He X."/>
            <person name="Dai J."/>
            <person name="Wu Q."/>
        </authorList>
    </citation>
    <scope>NUCLEOTIDE SEQUENCE [LARGE SCALE GENOMIC DNA]</scope>
    <source>
        <strain evidence="1 2">0710</strain>
    </source>
</reference>
<dbReference type="PANTHER" id="PTHR35479">
    <property type="entry name" value="UNNAMED PRODUCT"/>
    <property type="match status" value="1"/>
</dbReference>
<evidence type="ECO:0008006" key="3">
    <source>
        <dbReference type="Google" id="ProtNLM"/>
    </source>
</evidence>
<dbReference type="OrthoDB" id="504268at2759"/>
<proteinExistence type="predicted"/>
<accession>A0A087SUA3</accession>